<organism evidence="4 5">
    <name type="scientific">Effrenium voratum</name>
    <dbReference type="NCBI Taxonomy" id="2562239"/>
    <lineage>
        <taxon>Eukaryota</taxon>
        <taxon>Sar</taxon>
        <taxon>Alveolata</taxon>
        <taxon>Dinophyceae</taxon>
        <taxon>Suessiales</taxon>
        <taxon>Symbiodiniaceae</taxon>
        <taxon>Effrenium</taxon>
    </lineage>
</organism>
<accession>A0AA36HN54</accession>
<evidence type="ECO:0008006" key="6">
    <source>
        <dbReference type="Google" id="ProtNLM"/>
    </source>
</evidence>
<dbReference type="PANTHER" id="PTHR36427:SF3">
    <property type="entry name" value="LARGE RIBOSOMAL SUBUNIT PROTEIN UL1M"/>
    <property type="match status" value="1"/>
</dbReference>
<dbReference type="InterPro" id="IPR028364">
    <property type="entry name" value="Ribosomal_uL1/biogenesis"/>
</dbReference>
<dbReference type="InterPro" id="IPR016095">
    <property type="entry name" value="Ribosomal_uL1_3-a/b-sand"/>
</dbReference>
<reference evidence="4" key="1">
    <citation type="submission" date="2023-08" db="EMBL/GenBank/DDBJ databases">
        <authorList>
            <person name="Chen Y."/>
            <person name="Shah S."/>
            <person name="Dougan E. K."/>
            <person name="Thang M."/>
            <person name="Chan C."/>
        </authorList>
    </citation>
    <scope>NUCLEOTIDE SEQUENCE</scope>
</reference>
<dbReference type="InterPro" id="IPR023674">
    <property type="entry name" value="Ribosomal_uL1-like"/>
</dbReference>
<dbReference type="GO" id="GO:0005840">
    <property type="term" value="C:ribosome"/>
    <property type="evidence" value="ECO:0007669"/>
    <property type="project" value="UniProtKB-KW"/>
</dbReference>
<dbReference type="CDD" id="cd00403">
    <property type="entry name" value="Ribosomal_L1"/>
    <property type="match status" value="1"/>
</dbReference>
<evidence type="ECO:0000256" key="2">
    <source>
        <dbReference type="ARBA" id="ARBA00022980"/>
    </source>
</evidence>
<proteinExistence type="inferred from homology"/>
<dbReference type="GO" id="GO:1990904">
    <property type="term" value="C:ribonucleoprotein complex"/>
    <property type="evidence" value="ECO:0007669"/>
    <property type="project" value="UniProtKB-KW"/>
</dbReference>
<evidence type="ECO:0000256" key="3">
    <source>
        <dbReference type="ARBA" id="ARBA00023274"/>
    </source>
</evidence>
<dbReference type="SUPFAM" id="SSF56808">
    <property type="entry name" value="Ribosomal protein L1"/>
    <property type="match status" value="1"/>
</dbReference>
<keyword evidence="3" id="KW-0687">Ribonucleoprotein</keyword>
<dbReference type="Pfam" id="PF00687">
    <property type="entry name" value="Ribosomal_L1"/>
    <property type="match status" value="1"/>
</dbReference>
<gene>
    <name evidence="4" type="ORF">EVOR1521_LOCUS1731</name>
</gene>
<evidence type="ECO:0000256" key="1">
    <source>
        <dbReference type="ARBA" id="ARBA00010531"/>
    </source>
</evidence>
<dbReference type="AlphaFoldDB" id="A0AA36HN54"/>
<comment type="caution">
    <text evidence="4">The sequence shown here is derived from an EMBL/GenBank/DDBJ whole genome shotgun (WGS) entry which is preliminary data.</text>
</comment>
<keyword evidence="5" id="KW-1185">Reference proteome</keyword>
<dbReference type="Gene3D" id="3.40.50.790">
    <property type="match status" value="1"/>
</dbReference>
<sequence length="280" mass="31811">MVPEYATLEWWRNLPPQLQQKDPYYWNMYFNKKGKPKFQKKKLYMLPKAVDILYSFYKDLSYRNPTIQLNMNMNLNANYPDQQIRTFAVLPHGLGAERKIAVWCSPDEEKEALDMGADIAGKTLSEELTKEIINFDVLITKPAGMPALAKLGKLLGPRKLMPSPKTGTVVTEFKAAIDLYKGGGQIQLRNNSYMKVKTVVGRLEMGKEKITENIRSLLQQMADKAPEGAKKIKDFWRVMYIKGHDSPAVRIDPSEWPSHGFTKTTQKNIEGPLAVAMGLA</sequence>
<evidence type="ECO:0000313" key="4">
    <source>
        <dbReference type="EMBL" id="CAJ1371424.1"/>
    </source>
</evidence>
<dbReference type="PANTHER" id="PTHR36427">
    <property type="entry name" value="54S RIBOSOMAL PROTEIN L1, MITOCHONDRIAL"/>
    <property type="match status" value="1"/>
</dbReference>
<evidence type="ECO:0000313" key="5">
    <source>
        <dbReference type="Proteomes" id="UP001178507"/>
    </source>
</evidence>
<dbReference type="EMBL" id="CAUJNA010000076">
    <property type="protein sequence ID" value="CAJ1371424.1"/>
    <property type="molecule type" value="Genomic_DNA"/>
</dbReference>
<comment type="similarity">
    <text evidence="1">Belongs to the universal ribosomal protein uL1 family.</text>
</comment>
<protein>
    <recommendedName>
        <fullName evidence="6">Ribosomal protein</fullName>
    </recommendedName>
</protein>
<name>A0AA36HN54_9DINO</name>
<keyword evidence="2" id="KW-0689">Ribosomal protein</keyword>
<dbReference type="Gene3D" id="3.30.190.20">
    <property type="match status" value="1"/>
</dbReference>
<dbReference type="Proteomes" id="UP001178507">
    <property type="component" value="Unassembled WGS sequence"/>
</dbReference>